<proteinExistence type="inferred from homology"/>
<dbReference type="GeneID" id="82157466"/>
<keyword evidence="7" id="KW-0479">Metal-binding</keyword>
<name>A0ABX2AWI8_9BACT</name>
<evidence type="ECO:0000256" key="5">
    <source>
        <dbReference type="ARBA" id="ARBA00013150"/>
    </source>
</evidence>
<dbReference type="SUPFAM" id="SSF52518">
    <property type="entry name" value="Thiamin diphosphate-binding fold (THDP-binding)"/>
    <property type="match status" value="2"/>
</dbReference>
<dbReference type="Gene3D" id="3.40.50.970">
    <property type="match status" value="2"/>
</dbReference>
<protein>
    <recommendedName>
        <fullName evidence="5">1-deoxy-D-xylulose-5-phosphate synthase</fullName>
        <ecNumber evidence="5">2.2.1.7</ecNumber>
    </recommendedName>
</protein>
<keyword evidence="9" id="KW-0784">Thiamine biosynthesis</keyword>
<evidence type="ECO:0000256" key="4">
    <source>
        <dbReference type="ARBA" id="ARBA00011738"/>
    </source>
</evidence>
<keyword evidence="11" id="KW-0414">Isoprene biosynthesis</keyword>
<evidence type="ECO:0000256" key="10">
    <source>
        <dbReference type="ARBA" id="ARBA00023052"/>
    </source>
</evidence>
<evidence type="ECO:0000313" key="13">
    <source>
        <dbReference type="EMBL" id="NPE14030.1"/>
    </source>
</evidence>
<dbReference type="EC" id="2.2.1.7" evidence="5"/>
<dbReference type="EMBL" id="JABKKE010000009">
    <property type="protein sequence ID" value="NPE14030.1"/>
    <property type="molecule type" value="Genomic_DNA"/>
</dbReference>
<dbReference type="GO" id="GO:0008661">
    <property type="term" value="F:1-deoxy-D-xylulose-5-phosphate synthase activity"/>
    <property type="evidence" value="ECO:0007669"/>
    <property type="project" value="UniProtKB-EC"/>
</dbReference>
<dbReference type="Pfam" id="PF13292">
    <property type="entry name" value="DXP_synthase_N"/>
    <property type="match status" value="1"/>
</dbReference>
<reference evidence="13 14" key="1">
    <citation type="submission" date="2020-05" db="EMBL/GenBank/DDBJ databases">
        <title>Distinct polysaccharide utilization as determinants for interspecies competition between intestinal Prevotella spp.</title>
        <authorList>
            <person name="Galvez E.J.C."/>
            <person name="Iljazovic A."/>
            <person name="Strowig T."/>
        </authorList>
    </citation>
    <scope>NUCLEOTIDE SEQUENCE [LARGE SCALE GENOMIC DNA]</scope>
    <source>
        <strain evidence="13 14">PROD</strain>
    </source>
</reference>
<dbReference type="CDD" id="cd07033">
    <property type="entry name" value="TPP_PYR_DXS_TK_like"/>
    <property type="match status" value="1"/>
</dbReference>
<dbReference type="RefSeq" id="WP_172176930.1">
    <property type="nucleotide sequence ID" value="NZ_CASGKU010000036.1"/>
</dbReference>
<dbReference type="SMART" id="SM00861">
    <property type="entry name" value="Transket_pyr"/>
    <property type="match status" value="1"/>
</dbReference>
<dbReference type="PANTHER" id="PTHR43322">
    <property type="entry name" value="1-D-DEOXYXYLULOSE 5-PHOSPHATE SYNTHASE-RELATED"/>
    <property type="match status" value="1"/>
</dbReference>
<keyword evidence="8" id="KW-0460">Magnesium</keyword>
<evidence type="ECO:0000256" key="9">
    <source>
        <dbReference type="ARBA" id="ARBA00022977"/>
    </source>
</evidence>
<sequence>MKYINKIQSPADVKRLALEEMNELAVEMRTLLIEKLSRHGGHCGPNLGMVEATIAMHYVFDSPEDKIVFDVSHQSYAHKMLTGRAGAFLSEERYDDVSGYTEPSESEHDNFVIGHTSTSVSLAGGLAKGRDLVGGKHNVIAVIGDGSLSGGEALEGLDWAAELGTNFIIVVNDNQMSIAENHGGLYGNLEELRHSGGTCANNLFRAMGLDYIYVDKGNDIPSLIEAFVKVKDIDHPIVVHINTLKGKGYAPAEADKERWHWSGPFDIATGELKHVSAAENYDELTATHLLKLMKNDPAVCAITAGTPGIWAWTPERRNEAGPQFVDVGIAEEHAVALASGIAKAGGKPVFGVCSSFVQRAYDQVSQDLCINDSPATILVLWGSLSTMTDVTHLCHFDIPLLSNIPNLVYLAPTNREEYLAMLDWSIGYREHPVAIRVPVGLTVPARRPVPTDYSCLNRYEVVSRGKDVAVLALGNFFTLGEKVCAVLREKGIDATLVNPRYITGVDTALMESLKSDHRVVVTLEDGAVEGGFGEKIARHFGSSDMKVLCYGARKEFVDRYVLADFLVANRLREDLVAEDVMKTIGQM</sequence>
<keyword evidence="14" id="KW-1185">Reference proteome</keyword>
<evidence type="ECO:0000259" key="12">
    <source>
        <dbReference type="SMART" id="SM00861"/>
    </source>
</evidence>
<evidence type="ECO:0000256" key="3">
    <source>
        <dbReference type="ARBA" id="ARBA00011081"/>
    </source>
</evidence>
<comment type="subunit">
    <text evidence="4">Homodimer.</text>
</comment>
<dbReference type="Pfam" id="PF02780">
    <property type="entry name" value="Transketolase_C"/>
    <property type="match status" value="1"/>
</dbReference>
<dbReference type="InterPro" id="IPR033248">
    <property type="entry name" value="Transketolase_C"/>
</dbReference>
<dbReference type="PANTHER" id="PTHR43322:SF1">
    <property type="entry name" value="1-DEOXY-D-XYLULOSE-5-PHOSPHATE SYNTHASE"/>
    <property type="match status" value="1"/>
</dbReference>
<evidence type="ECO:0000256" key="1">
    <source>
        <dbReference type="ARBA" id="ARBA00001946"/>
    </source>
</evidence>
<comment type="similarity">
    <text evidence="3">Belongs to the transketolase family. DXPS subfamily.</text>
</comment>
<dbReference type="CDD" id="cd02007">
    <property type="entry name" value="TPP_DXS"/>
    <property type="match status" value="1"/>
</dbReference>
<feature type="domain" description="Transketolase-like pyrimidine-binding" evidence="12">
    <location>
        <begin position="279"/>
        <end position="445"/>
    </location>
</feature>
<dbReference type="Gene3D" id="3.40.50.920">
    <property type="match status" value="1"/>
</dbReference>
<comment type="cofactor">
    <cofactor evidence="1">
        <name>Mg(2+)</name>
        <dbReference type="ChEBI" id="CHEBI:18420"/>
    </cofactor>
</comment>
<comment type="caution">
    <text evidence="13">The sequence shown here is derived from an EMBL/GenBank/DDBJ whole genome shotgun (WGS) entry which is preliminary data.</text>
</comment>
<evidence type="ECO:0000256" key="7">
    <source>
        <dbReference type="ARBA" id="ARBA00022723"/>
    </source>
</evidence>
<evidence type="ECO:0000256" key="8">
    <source>
        <dbReference type="ARBA" id="ARBA00022842"/>
    </source>
</evidence>
<evidence type="ECO:0000256" key="6">
    <source>
        <dbReference type="ARBA" id="ARBA00022679"/>
    </source>
</evidence>
<comment type="pathway">
    <text evidence="2">Metabolic intermediate biosynthesis; 1-deoxy-D-xylulose 5-phosphate biosynthesis; 1-deoxy-D-xylulose 5-phosphate from D-glyceraldehyde 3-phosphate and pyruvate: step 1/1.</text>
</comment>
<dbReference type="InterPro" id="IPR009014">
    <property type="entry name" value="Transketo_C/PFOR_II"/>
</dbReference>
<keyword evidence="10" id="KW-0786">Thiamine pyrophosphate</keyword>
<evidence type="ECO:0000256" key="11">
    <source>
        <dbReference type="ARBA" id="ARBA00023229"/>
    </source>
</evidence>
<dbReference type="SUPFAM" id="SSF52922">
    <property type="entry name" value="TK C-terminal domain-like"/>
    <property type="match status" value="1"/>
</dbReference>
<dbReference type="InterPro" id="IPR005475">
    <property type="entry name" value="Transketolase-like_Pyr-bd"/>
</dbReference>
<dbReference type="InterPro" id="IPR005477">
    <property type="entry name" value="Dxylulose-5-P_synthase"/>
</dbReference>
<accession>A0ABX2AWI8</accession>
<dbReference type="NCBIfam" id="NF003933">
    <property type="entry name" value="PRK05444.2-2"/>
    <property type="match status" value="1"/>
</dbReference>
<dbReference type="Pfam" id="PF02779">
    <property type="entry name" value="Transket_pyr"/>
    <property type="match status" value="1"/>
</dbReference>
<keyword evidence="6 13" id="KW-0808">Transferase</keyword>
<evidence type="ECO:0000256" key="2">
    <source>
        <dbReference type="ARBA" id="ARBA00004980"/>
    </source>
</evidence>
<evidence type="ECO:0000313" key="14">
    <source>
        <dbReference type="Proteomes" id="UP001193734"/>
    </source>
</evidence>
<organism evidence="13 14">
    <name type="scientific">Xylanibacter rodentium</name>
    <dbReference type="NCBI Taxonomy" id="2736289"/>
    <lineage>
        <taxon>Bacteria</taxon>
        <taxon>Pseudomonadati</taxon>
        <taxon>Bacteroidota</taxon>
        <taxon>Bacteroidia</taxon>
        <taxon>Bacteroidales</taxon>
        <taxon>Prevotellaceae</taxon>
        <taxon>Xylanibacter</taxon>
    </lineage>
</organism>
<dbReference type="Proteomes" id="UP001193734">
    <property type="component" value="Unassembled WGS sequence"/>
</dbReference>
<dbReference type="InterPro" id="IPR029061">
    <property type="entry name" value="THDP-binding"/>
</dbReference>
<gene>
    <name evidence="13" type="ORF">HPS55_06765</name>
</gene>
<dbReference type="NCBIfam" id="NF008968">
    <property type="entry name" value="PRK12315.1"/>
    <property type="match status" value="1"/>
</dbReference>